<dbReference type="RefSeq" id="WP_026130398.1">
    <property type="nucleotide sequence ID" value="NZ_CP035467.1"/>
</dbReference>
<dbReference type="OrthoDB" id="1523296at2"/>
<sequence>MAGENRSKKNDLIEGLLEQPHQYDFFHALRLIECSHDDKPLIGQSSRPVDDAVRFGQEVSMAFESSTLSQFITAHEGKPARLTQRFLGLFGPNGPMPLHLTEYVRSREHNFHDHTLARFGDIFHHRMVALFYRAKADAEPAFSFDRPDQNRFGDYLGGLAGIGDEVFQDRDAMPDLAKFHYIGHLANQAKNADGLVAILADFYKLPVRLNEFIGEWLQIENEDLTRLGESAQTGRLGESVVLGSRVWSCQHKFRILFGPLTLTEYVSLLPSGQRLEKLIAIVRNYSGFEFDWDVNLILKNDEVPMSQLDGCTRLGWTSWLGERHSTEDANDLLLNPIR</sequence>
<dbReference type="NCBIfam" id="TIGR03347">
    <property type="entry name" value="VI_chp_1"/>
    <property type="match status" value="1"/>
</dbReference>
<dbReference type="InterPro" id="IPR010732">
    <property type="entry name" value="T6SS_TssG-like"/>
</dbReference>
<dbReference type="Proteomes" id="UP000305881">
    <property type="component" value="Chromosome"/>
</dbReference>
<dbReference type="EMBL" id="CP035467">
    <property type="protein sequence ID" value="QCW82743.1"/>
    <property type="molecule type" value="Genomic_DNA"/>
</dbReference>
<evidence type="ECO:0000313" key="1">
    <source>
        <dbReference type="EMBL" id="QCW82743.1"/>
    </source>
</evidence>
<dbReference type="STRING" id="675511.GCA_000341735_00793"/>
<dbReference type="PANTHER" id="PTHR35564:SF4">
    <property type="entry name" value="CYTOPLASMIC PROTEIN"/>
    <property type="match status" value="1"/>
</dbReference>
<evidence type="ECO:0000313" key="2">
    <source>
        <dbReference type="Proteomes" id="UP000305881"/>
    </source>
</evidence>
<reference evidence="2" key="1">
    <citation type="journal article" date="2019" name="J. Bacteriol.">
        <title>A Mutagenic Screen Identifies a TonB-Dependent Receptor Required for the Lanthanide Metal Switch in the Type I Methanotroph 'Methylotuvimicrobium buryatense' 5GB1C.</title>
        <authorList>
            <person name="Groom J.D."/>
            <person name="Ford S.M."/>
            <person name="Pesesky M.W."/>
            <person name="Lidstrom M.E."/>
        </authorList>
    </citation>
    <scope>NUCLEOTIDE SEQUENCE [LARGE SCALE GENOMIC DNA]</scope>
    <source>
        <strain evidence="2">5GB1C</strain>
    </source>
</reference>
<organism evidence="1 2">
    <name type="scientific">Methylotuvimicrobium buryatense</name>
    <name type="common">Methylomicrobium buryatense</name>
    <dbReference type="NCBI Taxonomy" id="95641"/>
    <lineage>
        <taxon>Bacteria</taxon>
        <taxon>Pseudomonadati</taxon>
        <taxon>Pseudomonadota</taxon>
        <taxon>Gammaproteobacteria</taxon>
        <taxon>Methylococcales</taxon>
        <taxon>Methylococcaceae</taxon>
        <taxon>Methylotuvimicrobium</taxon>
    </lineage>
</organism>
<keyword evidence="2" id="KW-1185">Reference proteome</keyword>
<dbReference type="AlphaFoldDB" id="A0A4P9UQA9"/>
<dbReference type="KEGG" id="mbur:EQU24_11205"/>
<protein>
    <submittedName>
        <fullName evidence="1">Type VI secretion system baseplate subunit TssG</fullName>
    </submittedName>
</protein>
<proteinExistence type="predicted"/>
<dbReference type="Pfam" id="PF06996">
    <property type="entry name" value="T6SS_TssG"/>
    <property type="match status" value="1"/>
</dbReference>
<accession>A0A4P9UQA9</accession>
<gene>
    <name evidence="1" type="primary">tssG</name>
    <name evidence="1" type="ORF">EQU24_11205</name>
</gene>
<name>A0A4P9UQA9_METBY</name>
<dbReference type="PANTHER" id="PTHR35564">
    <property type="match status" value="1"/>
</dbReference>